<accession>A0ABZ0ZMG8</accession>
<reference evidence="3" key="1">
    <citation type="submission" date="2023-12" db="EMBL/GenBank/DDBJ databases">
        <title>Novel species in genus Nocardioides.</title>
        <authorList>
            <person name="Zhou H."/>
        </authorList>
    </citation>
    <scope>NUCLEOTIDE SEQUENCE [LARGE SCALE GENOMIC DNA]</scope>
    <source>
        <strain evidence="3">HM61</strain>
    </source>
</reference>
<dbReference type="EMBL" id="CP141059">
    <property type="protein sequence ID" value="WQQ25398.1"/>
    <property type="molecule type" value="Genomic_DNA"/>
</dbReference>
<dbReference type="Proteomes" id="UP001327225">
    <property type="component" value="Chromosome"/>
</dbReference>
<feature type="compositionally biased region" description="Basic and acidic residues" evidence="1">
    <location>
        <begin position="39"/>
        <end position="49"/>
    </location>
</feature>
<organism evidence="2 3">
    <name type="scientific">Nocardioides bizhenqiangii</name>
    <dbReference type="NCBI Taxonomy" id="3095076"/>
    <lineage>
        <taxon>Bacteria</taxon>
        <taxon>Bacillati</taxon>
        <taxon>Actinomycetota</taxon>
        <taxon>Actinomycetes</taxon>
        <taxon>Propionibacteriales</taxon>
        <taxon>Nocardioidaceae</taxon>
        <taxon>Nocardioides</taxon>
    </lineage>
</organism>
<gene>
    <name evidence="2" type="ORF">SHK19_15680</name>
</gene>
<evidence type="ECO:0000256" key="1">
    <source>
        <dbReference type="SAM" id="MobiDB-lite"/>
    </source>
</evidence>
<name>A0ABZ0ZMG8_9ACTN</name>
<dbReference type="Gene3D" id="1.10.10.10">
    <property type="entry name" value="Winged helix-like DNA-binding domain superfamily/Winged helix DNA-binding domain"/>
    <property type="match status" value="1"/>
</dbReference>
<proteinExistence type="predicted"/>
<feature type="region of interest" description="Disordered" evidence="1">
    <location>
        <begin position="34"/>
        <end position="55"/>
    </location>
</feature>
<dbReference type="RefSeq" id="WP_322936797.1">
    <property type="nucleotide sequence ID" value="NZ_CP141059.1"/>
</dbReference>
<sequence>MLTALYAWGNQQYHPEEVNVRLVDAETGEDVDPVLVDRSTGKPLDDEHTAFLPGPAADDRLRAVLERRADRADRAS</sequence>
<dbReference type="InterPro" id="IPR036388">
    <property type="entry name" value="WH-like_DNA-bd_sf"/>
</dbReference>
<keyword evidence="3" id="KW-1185">Reference proteome</keyword>
<protein>
    <submittedName>
        <fullName evidence="2">Uncharacterized protein</fullName>
    </submittedName>
</protein>
<evidence type="ECO:0000313" key="2">
    <source>
        <dbReference type="EMBL" id="WQQ25398.1"/>
    </source>
</evidence>
<evidence type="ECO:0000313" key="3">
    <source>
        <dbReference type="Proteomes" id="UP001327225"/>
    </source>
</evidence>